<dbReference type="SUPFAM" id="SSF52833">
    <property type="entry name" value="Thioredoxin-like"/>
    <property type="match status" value="1"/>
</dbReference>
<dbReference type="Gene3D" id="3.40.30.10">
    <property type="entry name" value="Glutaredoxin"/>
    <property type="match status" value="1"/>
</dbReference>
<evidence type="ECO:0000313" key="2">
    <source>
        <dbReference type="EMBL" id="MFC4696106.1"/>
    </source>
</evidence>
<dbReference type="PANTHER" id="PTHR46388:SF2">
    <property type="entry name" value="NHL REPEAT-CONTAINING PROTEIN 2"/>
    <property type="match status" value="1"/>
</dbReference>
<dbReference type="Pfam" id="PF17991">
    <property type="entry name" value="Thioredoxin_10"/>
    <property type="match status" value="1"/>
</dbReference>
<dbReference type="PROSITE" id="PS51352">
    <property type="entry name" value="THIOREDOXIN_2"/>
    <property type="match status" value="1"/>
</dbReference>
<proteinExistence type="predicted"/>
<reference evidence="3" key="1">
    <citation type="journal article" date="2019" name="Int. J. Syst. Evol. Microbiol.">
        <title>The Global Catalogue of Microorganisms (GCM) 10K type strain sequencing project: providing services to taxonomists for standard genome sequencing and annotation.</title>
        <authorList>
            <consortium name="The Broad Institute Genomics Platform"/>
            <consortium name="The Broad Institute Genome Sequencing Center for Infectious Disease"/>
            <person name="Wu L."/>
            <person name="Ma J."/>
        </authorList>
    </citation>
    <scope>NUCLEOTIDE SEQUENCE [LARGE SCALE GENOMIC DNA]</scope>
    <source>
        <strain evidence="3">CCUG 62763</strain>
    </source>
</reference>
<dbReference type="InterPro" id="IPR013766">
    <property type="entry name" value="Thioredoxin_domain"/>
</dbReference>
<dbReference type="Gene3D" id="2.60.120.260">
    <property type="entry name" value="Galactose-binding domain-like"/>
    <property type="match status" value="1"/>
</dbReference>
<dbReference type="EMBL" id="JBHSGR010000037">
    <property type="protein sequence ID" value="MFC4696106.1"/>
    <property type="molecule type" value="Genomic_DNA"/>
</dbReference>
<feature type="domain" description="Thioredoxin" evidence="1">
    <location>
        <begin position="1"/>
        <end position="152"/>
    </location>
</feature>
<evidence type="ECO:0000313" key="3">
    <source>
        <dbReference type="Proteomes" id="UP001596025"/>
    </source>
</evidence>
<sequence length="328" mass="35511">MATPALLPTEGRMPALDGATGWLNTEPLTTEALRGRVVLVDFCTFTCINWLRTLPYVRAWADRYRDDGLVVLGVHTPEFSFERDAGAVRRALEALRVTHPVALDGGYAIWHAFANHYWPALYFVDVTGRIRHHWFGEGDETRSETVLQQLLAEAGADVLGRDPVTVVGEGVEAPADWAALGSPEEYLGHGRSTAFASPQGTAPDRSHAYEVPARLRPGSWAAAGRWTVGAEAAVLDEPGGRLACRFRARDLHLVMGPVAPGVSVPFRVRLDGRPPGEAAGGDVDARGHGVATGRRLHQLVRQPGPVDDRLFEIEFTAPGVAAYVLTFG</sequence>
<name>A0ABV9LQL5_9ACTN</name>
<dbReference type="InterPro" id="IPR036249">
    <property type="entry name" value="Thioredoxin-like_sf"/>
</dbReference>
<evidence type="ECO:0000259" key="1">
    <source>
        <dbReference type="PROSITE" id="PS51352"/>
    </source>
</evidence>
<dbReference type="RefSeq" id="WP_387994183.1">
    <property type="nucleotide sequence ID" value="NZ_JBHSGR010000037.1"/>
</dbReference>
<comment type="caution">
    <text evidence="2">The sequence shown here is derived from an EMBL/GenBank/DDBJ whole genome shotgun (WGS) entry which is preliminary data.</text>
</comment>
<keyword evidence="3" id="KW-1185">Reference proteome</keyword>
<dbReference type="InterPro" id="IPR041017">
    <property type="entry name" value="Thioredoxin_10"/>
</dbReference>
<accession>A0ABV9LQL5</accession>
<organism evidence="2 3">
    <name type="scientific">Geodermatophilus arenarius</name>
    <dbReference type="NCBI Taxonomy" id="1137990"/>
    <lineage>
        <taxon>Bacteria</taxon>
        <taxon>Bacillati</taxon>
        <taxon>Actinomycetota</taxon>
        <taxon>Actinomycetes</taxon>
        <taxon>Geodermatophilales</taxon>
        <taxon>Geodermatophilaceae</taxon>
        <taxon>Geodermatophilus</taxon>
    </lineage>
</organism>
<gene>
    <name evidence="2" type="ORF">ACFO3M_22085</name>
</gene>
<dbReference type="PANTHER" id="PTHR46388">
    <property type="entry name" value="NHL REPEAT-CONTAINING PROTEIN 2"/>
    <property type="match status" value="1"/>
</dbReference>
<protein>
    <submittedName>
        <fullName evidence="2">Thioredoxin</fullName>
    </submittedName>
</protein>
<dbReference type="Proteomes" id="UP001596025">
    <property type="component" value="Unassembled WGS sequence"/>
</dbReference>